<dbReference type="EMBL" id="CP013355">
    <property type="protein sequence ID" value="AMC10060.1"/>
    <property type="molecule type" value="Genomic_DNA"/>
</dbReference>
<dbReference type="EC" id="5.2.1.8" evidence="4"/>
<feature type="compositionally biased region" description="Acidic residues" evidence="5">
    <location>
        <begin position="226"/>
        <end position="242"/>
    </location>
</feature>
<reference evidence="7 8" key="2">
    <citation type="journal article" date="2016" name="Int. J. Syst. Evol. Microbiol.">
        <title>Lutibacter profundi sp. nov., isolated from a deep-sea hydrothermal system on the Arctic Mid-Ocean Ridge and emended description of the genus Lutibacter.</title>
        <authorList>
            <person name="Le Moine Bauer S."/>
            <person name="Roalkvam I."/>
            <person name="Steen I.H."/>
            <person name="Dahle H."/>
        </authorList>
    </citation>
    <scope>NUCLEOTIDE SEQUENCE [LARGE SCALE GENOMIC DNA]</scope>
    <source>
        <strain evidence="7 8">LP1</strain>
    </source>
</reference>
<keyword evidence="2 3" id="KW-0697">Rotamase</keyword>
<keyword evidence="3 4" id="KW-0413">Isomerase</keyword>
<proteinExistence type="inferred from homology"/>
<keyword evidence="8" id="KW-1185">Reference proteome</keyword>
<name>A0A120IDZ5_9FLAO</name>
<protein>
    <recommendedName>
        <fullName evidence="4">Peptidyl-prolyl cis-trans isomerase</fullName>
        <ecNumber evidence="4">5.2.1.8</ecNumber>
    </recommendedName>
</protein>
<dbReference type="RefSeq" id="WP_068205778.1">
    <property type="nucleotide sequence ID" value="NZ_CP013355.1"/>
</dbReference>
<dbReference type="InterPro" id="IPR046357">
    <property type="entry name" value="PPIase_dom_sf"/>
</dbReference>
<evidence type="ECO:0000256" key="1">
    <source>
        <dbReference type="ARBA" id="ARBA00000971"/>
    </source>
</evidence>
<dbReference type="PROSITE" id="PS50059">
    <property type="entry name" value="FKBP_PPIASE"/>
    <property type="match status" value="1"/>
</dbReference>
<evidence type="ECO:0000256" key="5">
    <source>
        <dbReference type="SAM" id="MobiDB-lite"/>
    </source>
</evidence>
<dbReference type="STRING" id="1622118.Lupro_01785"/>
<evidence type="ECO:0000313" key="8">
    <source>
        <dbReference type="Proteomes" id="UP000059672"/>
    </source>
</evidence>
<evidence type="ECO:0000256" key="2">
    <source>
        <dbReference type="ARBA" id="ARBA00023110"/>
    </source>
</evidence>
<organism evidence="7 8">
    <name type="scientific">Lutibacter profundi</name>
    <dbReference type="NCBI Taxonomy" id="1622118"/>
    <lineage>
        <taxon>Bacteria</taxon>
        <taxon>Pseudomonadati</taxon>
        <taxon>Bacteroidota</taxon>
        <taxon>Flavobacteriia</taxon>
        <taxon>Flavobacteriales</taxon>
        <taxon>Flavobacteriaceae</taxon>
        <taxon>Lutibacter</taxon>
    </lineage>
</organism>
<dbReference type="GO" id="GO:0003755">
    <property type="term" value="F:peptidyl-prolyl cis-trans isomerase activity"/>
    <property type="evidence" value="ECO:0007669"/>
    <property type="project" value="UniProtKB-UniRule"/>
</dbReference>
<accession>A0A120IDZ5</accession>
<feature type="compositionally biased region" description="Acidic residues" evidence="5">
    <location>
        <begin position="260"/>
        <end position="275"/>
    </location>
</feature>
<evidence type="ECO:0000256" key="4">
    <source>
        <dbReference type="RuleBase" id="RU003915"/>
    </source>
</evidence>
<evidence type="ECO:0000256" key="3">
    <source>
        <dbReference type="PROSITE-ProRule" id="PRU00277"/>
    </source>
</evidence>
<evidence type="ECO:0000259" key="6">
    <source>
        <dbReference type="PROSITE" id="PS50059"/>
    </source>
</evidence>
<feature type="region of interest" description="Disordered" evidence="5">
    <location>
        <begin position="218"/>
        <end position="275"/>
    </location>
</feature>
<evidence type="ECO:0000313" key="7">
    <source>
        <dbReference type="EMBL" id="AMC10060.1"/>
    </source>
</evidence>
<dbReference type="Proteomes" id="UP000059672">
    <property type="component" value="Chromosome"/>
</dbReference>
<gene>
    <name evidence="7" type="ORF">Lupro_01785</name>
</gene>
<feature type="domain" description="PPIase FKBP-type" evidence="6">
    <location>
        <begin position="102"/>
        <end position="199"/>
    </location>
</feature>
<comment type="catalytic activity">
    <reaction evidence="1 3 4">
        <text>[protein]-peptidylproline (omega=180) = [protein]-peptidylproline (omega=0)</text>
        <dbReference type="Rhea" id="RHEA:16237"/>
        <dbReference type="Rhea" id="RHEA-COMP:10747"/>
        <dbReference type="Rhea" id="RHEA-COMP:10748"/>
        <dbReference type="ChEBI" id="CHEBI:83833"/>
        <dbReference type="ChEBI" id="CHEBI:83834"/>
        <dbReference type="EC" id="5.2.1.8"/>
    </reaction>
</comment>
<dbReference type="InterPro" id="IPR001179">
    <property type="entry name" value="PPIase_FKBP_dom"/>
</dbReference>
<dbReference type="KEGG" id="lut:Lupro_01785"/>
<comment type="similarity">
    <text evidence="4">Belongs to the FKBP-type PPIase family.</text>
</comment>
<reference evidence="8" key="1">
    <citation type="submission" date="2015-12" db="EMBL/GenBank/DDBJ databases">
        <title>Complete genome sequence of Lutibacter profundus strain LP1.</title>
        <authorList>
            <person name="Wissuwa J."/>
            <person name="Le Moine Bauer S."/>
            <person name="Stokke R."/>
            <person name="Dahle H."/>
            <person name="Steen I.H."/>
        </authorList>
    </citation>
    <scope>NUCLEOTIDE SEQUENCE [LARGE SCALE GENOMIC DNA]</scope>
    <source>
        <strain evidence="8">LP1</strain>
    </source>
</reference>
<dbReference type="Gene3D" id="3.10.50.40">
    <property type="match status" value="1"/>
</dbReference>
<dbReference type="OrthoDB" id="1424215at2"/>
<dbReference type="AlphaFoldDB" id="A0A120IDZ5"/>
<dbReference type="PROSITE" id="PS51257">
    <property type="entry name" value="PROKAR_LIPOPROTEIN"/>
    <property type="match status" value="1"/>
</dbReference>
<dbReference type="Pfam" id="PF00254">
    <property type="entry name" value="FKBP_C"/>
    <property type="match status" value="1"/>
</dbReference>
<sequence>MKLKNLFFILALGFVIFSCKKDDSTDVVFDAAAQSLLDDEALIEYLQTHYLNDVDGGIWTITNNETPLMGQVETQNITKNDISYKLYYLKENEGATVSPSRADSVLTTYTGMLLDSTVFDSRSSLTWLSLTKVIDGWSYGFTNFKGGDKIVNEDESFYFENSGKGILFIPSGLAYGNIGQIVIPANSPLVFQITLEDVNQSDDDNDSILSILEDIDQDGDVKNDDSDGDLIPDYLDIDDDNDGILTRDEDPNGDGNPLNDDTDNDGIPDYLDTDN</sequence>
<dbReference type="SUPFAM" id="SSF54534">
    <property type="entry name" value="FKBP-like"/>
    <property type="match status" value="1"/>
</dbReference>